<dbReference type="OrthoDB" id="385995at2157"/>
<sequence length="170" mass="19616">MTKFSAVIEINKTHEKETLEKISSLYSKSTNKRIDSKDSKIRYVLKVPTSDSKEILENNLQGINNLEIKMLESEPNVLVRLPRKISTWIMVGFFVVWIGISYVAFFISDNILDNLSNSQILVIQVSIALVISIWLFFYDKRTQEEIVDVLAKLDLRTSAMDENIKDLDKK</sequence>
<dbReference type="GeneID" id="76209479"/>
<feature type="transmembrane region" description="Helical" evidence="1">
    <location>
        <begin position="120"/>
        <end position="138"/>
    </location>
</feature>
<gene>
    <name evidence="2" type="ORF">NZNM25_01490</name>
</gene>
<keyword evidence="1" id="KW-1133">Transmembrane helix</keyword>
<name>A0A2S2KPG4_9ARCH</name>
<proteinExistence type="predicted"/>
<protein>
    <submittedName>
        <fullName evidence="2">Uncharacterized protein</fullName>
    </submittedName>
</protein>
<evidence type="ECO:0000313" key="2">
    <source>
        <dbReference type="EMBL" id="GBH33358.1"/>
    </source>
</evidence>
<evidence type="ECO:0000256" key="1">
    <source>
        <dbReference type="SAM" id="Phobius"/>
    </source>
</evidence>
<keyword evidence="1" id="KW-0472">Membrane</keyword>
<dbReference type="EMBL" id="BGKI01000001">
    <property type="protein sequence ID" value="GBH33358.1"/>
    <property type="molecule type" value="Genomic_DNA"/>
</dbReference>
<evidence type="ECO:0000313" key="3">
    <source>
        <dbReference type="Proteomes" id="UP000245829"/>
    </source>
</evidence>
<keyword evidence="1" id="KW-0812">Transmembrane</keyword>
<reference evidence="2 3" key="1">
    <citation type="submission" date="2018-05" db="EMBL/GenBank/DDBJ databases">
        <title>genome sequencing of Nitrosopumilus sp. NM25.</title>
        <authorList>
            <person name="Mori K."/>
            <person name="Nakagawa T."/>
        </authorList>
    </citation>
    <scope>NUCLEOTIDE SEQUENCE [LARGE SCALE GENOMIC DNA]</scope>
    <source>
        <strain evidence="2 3">NM25</strain>
    </source>
</reference>
<dbReference type="AlphaFoldDB" id="A0A2S2KPG4"/>
<feature type="transmembrane region" description="Helical" evidence="1">
    <location>
        <begin position="88"/>
        <end position="108"/>
    </location>
</feature>
<organism evidence="2 3">
    <name type="scientific">Nitrosopumilus zosterae</name>
    <dbReference type="NCBI Taxonomy" id="718286"/>
    <lineage>
        <taxon>Archaea</taxon>
        <taxon>Nitrososphaerota</taxon>
        <taxon>Nitrososphaeria</taxon>
        <taxon>Nitrosopumilales</taxon>
        <taxon>Nitrosopumilaceae</taxon>
        <taxon>Nitrosopumilus</taxon>
    </lineage>
</organism>
<accession>A0A2S2KPG4</accession>
<dbReference type="Proteomes" id="UP000245829">
    <property type="component" value="Unassembled WGS sequence"/>
</dbReference>
<dbReference type="RefSeq" id="WP_109876018.1">
    <property type="nucleotide sequence ID" value="NZ_AP026695.1"/>
</dbReference>
<comment type="caution">
    <text evidence="2">The sequence shown here is derived from an EMBL/GenBank/DDBJ whole genome shotgun (WGS) entry which is preliminary data.</text>
</comment>
<keyword evidence="3" id="KW-1185">Reference proteome</keyword>